<dbReference type="Gene3D" id="3.40.50.410">
    <property type="entry name" value="von Willebrand factor, type A domain"/>
    <property type="match status" value="1"/>
</dbReference>
<organism evidence="2 3">
    <name type="scientific">Batillaria attramentaria</name>
    <dbReference type="NCBI Taxonomy" id="370345"/>
    <lineage>
        <taxon>Eukaryota</taxon>
        <taxon>Metazoa</taxon>
        <taxon>Spiralia</taxon>
        <taxon>Lophotrochozoa</taxon>
        <taxon>Mollusca</taxon>
        <taxon>Gastropoda</taxon>
        <taxon>Caenogastropoda</taxon>
        <taxon>Sorbeoconcha</taxon>
        <taxon>Cerithioidea</taxon>
        <taxon>Batillariidae</taxon>
        <taxon>Batillaria</taxon>
    </lineage>
</organism>
<evidence type="ECO:0000313" key="2">
    <source>
        <dbReference type="EMBL" id="KAK7493600.1"/>
    </source>
</evidence>
<feature type="region of interest" description="Disordered" evidence="1">
    <location>
        <begin position="1"/>
        <end position="46"/>
    </location>
</feature>
<keyword evidence="3" id="KW-1185">Reference proteome</keyword>
<gene>
    <name evidence="2" type="ORF">BaRGS_00015112</name>
</gene>
<accession>A0ABD0L3A5</accession>
<feature type="compositionally biased region" description="Basic and acidic residues" evidence="1">
    <location>
        <begin position="36"/>
        <end position="46"/>
    </location>
</feature>
<evidence type="ECO:0000256" key="1">
    <source>
        <dbReference type="SAM" id="MobiDB-lite"/>
    </source>
</evidence>
<dbReference type="SUPFAM" id="SSF53300">
    <property type="entry name" value="vWA-like"/>
    <property type="match status" value="1"/>
</dbReference>
<proteinExistence type="predicted"/>
<feature type="compositionally biased region" description="Basic residues" evidence="1">
    <location>
        <begin position="1"/>
        <end position="21"/>
    </location>
</feature>
<comment type="caution">
    <text evidence="2">The sequence shown here is derived from an EMBL/GenBank/DDBJ whole genome shotgun (WGS) entry which is preliminary data.</text>
</comment>
<dbReference type="Proteomes" id="UP001519460">
    <property type="component" value="Unassembled WGS sequence"/>
</dbReference>
<dbReference type="EMBL" id="JACVVK020000091">
    <property type="protein sequence ID" value="KAK7493600.1"/>
    <property type="molecule type" value="Genomic_DNA"/>
</dbReference>
<protein>
    <submittedName>
        <fullName evidence="2">Uncharacterized protein</fullName>
    </submittedName>
</protein>
<name>A0ABD0L3A5_9CAEN</name>
<dbReference type="InterPro" id="IPR036465">
    <property type="entry name" value="vWFA_dom_sf"/>
</dbReference>
<dbReference type="AlphaFoldDB" id="A0ABD0L3A5"/>
<evidence type="ECO:0000313" key="3">
    <source>
        <dbReference type="Proteomes" id="UP001519460"/>
    </source>
</evidence>
<reference evidence="2 3" key="1">
    <citation type="journal article" date="2023" name="Sci. Data">
        <title>Genome assembly of the Korean intertidal mud-creeper Batillaria attramentaria.</title>
        <authorList>
            <person name="Patra A.K."/>
            <person name="Ho P.T."/>
            <person name="Jun S."/>
            <person name="Lee S.J."/>
            <person name="Kim Y."/>
            <person name="Won Y.J."/>
        </authorList>
    </citation>
    <scope>NUCLEOTIDE SEQUENCE [LARGE SCALE GENOMIC DNA]</scope>
    <source>
        <strain evidence="2">Wonlab-2016</strain>
    </source>
</reference>
<sequence length="589" mass="65467">MPRGRGRGRGGHRGRGGRGGRGRGGARSAPASGDGQAKEDVQKDLDIETHPKEFFVGVVSTEDHQKAQEKNRPRYAAALAVLQKNGVAIAQNSRVRALAMALARNDHELADALLKNRDQFGLPEVLKALTLLDSGRQVRVLEKKLKRLQLSDSKVNPRKLGKLKSDIDNLTALKPPVGSASGSVCKHIAHWAQGFTTEELEFYALHLPKEPWKKLADICHFHPQKDFTALPWFLPFCFGEAAPEGTMVARCRDVTRENVNSLIEEYDIPYSHLKQLHDALTEDSKKRIAEYEDKLDTVLWDYEDLACKAVDEVVERRLTQGEAVNLPSGKLLERLLTFKMLRDNVDARSNRVQGSTDKACFLPRLIRLAEPRLTSIQLPLEAPIVVIGDASGSMGVAIRTSTIIASLLTAICSARLVFFNTENRDAPFLPETVEQVLELAVTTQAAGGTAPAASLWPFYERKEVVKTFIMVTDEEENSNCHGHRFAPLYKMYCDEVYPARLVFVSFLRSQHASGQMVNELKGLGYNPLQFRLEGTRPDLSKLDNLFGLLSAASATFDEELEETEKKIKTDGVAKVFDALKKELKAKAEN</sequence>